<dbReference type="SUPFAM" id="SSF81606">
    <property type="entry name" value="PP2C-like"/>
    <property type="match status" value="1"/>
</dbReference>
<organism evidence="3 4">
    <name type="scientific">Streptomyces axinellae</name>
    <dbReference type="NCBI Taxonomy" id="552788"/>
    <lineage>
        <taxon>Bacteria</taxon>
        <taxon>Bacillati</taxon>
        <taxon>Actinomycetota</taxon>
        <taxon>Actinomycetes</taxon>
        <taxon>Kitasatosporales</taxon>
        <taxon>Streptomycetaceae</taxon>
        <taxon>Streptomyces</taxon>
    </lineage>
</organism>
<accession>A0ABP6CFE9</accession>
<dbReference type="RefSeq" id="WP_344565872.1">
    <property type="nucleotide sequence ID" value="NZ_BAAARJ010000008.1"/>
</dbReference>
<comment type="caution">
    <text evidence="3">The sequence shown here is derived from an EMBL/GenBank/DDBJ whole genome shotgun (WGS) entry which is preliminary data.</text>
</comment>
<dbReference type="InterPro" id="IPR052016">
    <property type="entry name" value="Bact_Sigma-Reg"/>
</dbReference>
<proteinExistence type="predicted"/>
<dbReference type="PANTHER" id="PTHR43156">
    <property type="entry name" value="STAGE II SPORULATION PROTEIN E-RELATED"/>
    <property type="match status" value="1"/>
</dbReference>
<evidence type="ECO:0000313" key="4">
    <source>
        <dbReference type="Proteomes" id="UP001501447"/>
    </source>
</evidence>
<gene>
    <name evidence="3" type="ORF">GCM10009863_28600</name>
</gene>
<keyword evidence="4" id="KW-1185">Reference proteome</keyword>
<dbReference type="Gene3D" id="3.60.40.10">
    <property type="entry name" value="PPM-type phosphatase domain"/>
    <property type="match status" value="1"/>
</dbReference>
<protein>
    <submittedName>
        <fullName evidence="3">PP2C family protein-serine/threonine phosphatase</fullName>
    </submittedName>
</protein>
<dbReference type="SMART" id="SM00331">
    <property type="entry name" value="PP2C_SIG"/>
    <property type="match status" value="1"/>
</dbReference>
<evidence type="ECO:0000256" key="1">
    <source>
        <dbReference type="ARBA" id="ARBA00022801"/>
    </source>
</evidence>
<feature type="domain" description="PPM-type phosphatase" evidence="2">
    <location>
        <begin position="184"/>
        <end position="401"/>
    </location>
</feature>
<reference evidence="4" key="1">
    <citation type="journal article" date="2019" name="Int. J. Syst. Evol. Microbiol.">
        <title>The Global Catalogue of Microorganisms (GCM) 10K type strain sequencing project: providing services to taxonomists for standard genome sequencing and annotation.</title>
        <authorList>
            <consortium name="The Broad Institute Genomics Platform"/>
            <consortium name="The Broad Institute Genome Sequencing Center for Infectious Disease"/>
            <person name="Wu L."/>
            <person name="Ma J."/>
        </authorList>
    </citation>
    <scope>NUCLEOTIDE SEQUENCE [LARGE SCALE GENOMIC DNA]</scope>
    <source>
        <strain evidence="4">JCM 16373</strain>
    </source>
</reference>
<dbReference type="Proteomes" id="UP001501447">
    <property type="component" value="Unassembled WGS sequence"/>
</dbReference>
<name>A0ABP6CFE9_9ACTN</name>
<dbReference type="Pfam" id="PF07228">
    <property type="entry name" value="SpoIIE"/>
    <property type="match status" value="1"/>
</dbReference>
<dbReference type="InterPro" id="IPR001932">
    <property type="entry name" value="PPM-type_phosphatase-like_dom"/>
</dbReference>
<evidence type="ECO:0000259" key="2">
    <source>
        <dbReference type="SMART" id="SM00331"/>
    </source>
</evidence>
<dbReference type="SUPFAM" id="SSF55781">
    <property type="entry name" value="GAF domain-like"/>
    <property type="match status" value="1"/>
</dbReference>
<dbReference type="InterPro" id="IPR036457">
    <property type="entry name" value="PPM-type-like_dom_sf"/>
</dbReference>
<dbReference type="PANTHER" id="PTHR43156:SF2">
    <property type="entry name" value="STAGE II SPORULATION PROTEIN E"/>
    <property type="match status" value="1"/>
</dbReference>
<evidence type="ECO:0000313" key="3">
    <source>
        <dbReference type="EMBL" id="GAA2613176.1"/>
    </source>
</evidence>
<dbReference type="EMBL" id="BAAARJ010000008">
    <property type="protein sequence ID" value="GAA2613176.1"/>
    <property type="molecule type" value="Genomic_DNA"/>
</dbReference>
<sequence length="444" mass="48099">MSSAEARRRVLGDLIAASHVVLLEQVPSVVAEHAARAGWSQVLIYLADLQEDALFLLTGQGPDAGRLAQEGPEELAVEGTVAGRAFQLGQVLAASSGPTAEWWVPLVDGTERMGVLRMTEEAGGGGEGREGGEESLRNLAGLVALLLVSKRAASDSYSRLVRRRRMNVAAEMEWRLTPPRTMATDRVLISALMEPAYEVSGDAFDYAMAADTVHLDLFDAMGHDTAAGLTANLAVAACRNHRRQGGPLEEAPRAVEKALVEQFGGERYATGFLGELNSNTGELRWVNRGHPTPVVIRGGRTVVPLSGEATPPMGTDLGLADTVCVEQLEPEDRLLVYTDGFTEARNPDGEEFGLTHFTDFLTRHHSDSLPAPETLRRLVRHHLRYHRGQLRDDASVMLIEWHGPTPYPLADVESFTGLPARSATPEVLPSTWGTSLETAERPPV</sequence>
<keyword evidence="1" id="KW-0378">Hydrolase</keyword>